<organism evidence="10 11">
    <name type="scientific">Oenococcus oeni ATCC BAA-1163</name>
    <dbReference type="NCBI Taxonomy" id="379360"/>
    <lineage>
        <taxon>Bacteria</taxon>
        <taxon>Bacillati</taxon>
        <taxon>Bacillota</taxon>
        <taxon>Bacilli</taxon>
        <taxon>Lactobacillales</taxon>
        <taxon>Lactobacillaceae</taxon>
        <taxon>Oenococcus</taxon>
    </lineage>
</organism>
<evidence type="ECO:0000256" key="7">
    <source>
        <dbReference type="ARBA" id="ARBA00047407"/>
    </source>
</evidence>
<comment type="subunit">
    <text evidence="8">Heterotrimer of A, B and C subunits.</text>
</comment>
<evidence type="ECO:0000259" key="9">
    <source>
        <dbReference type="Pfam" id="PF01425"/>
    </source>
</evidence>
<dbReference type="GO" id="GO:0005524">
    <property type="term" value="F:ATP binding"/>
    <property type="evidence" value="ECO:0007669"/>
    <property type="project" value="UniProtKB-KW"/>
</dbReference>
<comment type="similarity">
    <text evidence="1 8">Belongs to the amidase family. GatA subfamily.</text>
</comment>
<evidence type="ECO:0000256" key="5">
    <source>
        <dbReference type="ARBA" id="ARBA00022917"/>
    </source>
</evidence>
<feature type="active site" description="Charge relay system" evidence="8">
    <location>
        <position position="112"/>
    </location>
</feature>
<feature type="active site" description="Acyl-ester intermediate" evidence="8">
    <location>
        <position position="211"/>
    </location>
</feature>
<comment type="caution">
    <text evidence="10">The sequence shown here is derived from an EMBL/GenBank/DDBJ whole genome shotgun (WGS) entry which is preliminary data.</text>
</comment>
<dbReference type="Gene3D" id="3.90.1300.10">
    <property type="entry name" value="Amidase signature (AS) domain"/>
    <property type="match status" value="1"/>
</dbReference>
<dbReference type="InterPro" id="IPR004412">
    <property type="entry name" value="GatA"/>
</dbReference>
<dbReference type="Proteomes" id="UP000003346">
    <property type="component" value="Unassembled WGS sequence"/>
</dbReference>
<dbReference type="EMBL" id="AAUV01000049">
    <property type="protein sequence ID" value="EAV39509.1"/>
    <property type="molecule type" value="Genomic_DNA"/>
</dbReference>
<dbReference type="InterPro" id="IPR023631">
    <property type="entry name" value="Amidase_dom"/>
</dbReference>
<dbReference type="Pfam" id="PF01425">
    <property type="entry name" value="Amidase"/>
    <property type="match status" value="1"/>
</dbReference>
<dbReference type="InterPro" id="IPR036928">
    <property type="entry name" value="AS_sf"/>
</dbReference>
<keyword evidence="2 8" id="KW-0436">Ligase</keyword>
<dbReference type="NCBIfam" id="TIGR00132">
    <property type="entry name" value="gatA"/>
    <property type="match status" value="1"/>
</dbReference>
<dbReference type="GO" id="GO:0050567">
    <property type="term" value="F:glutaminyl-tRNA synthase (glutamine-hydrolyzing) activity"/>
    <property type="evidence" value="ECO:0007669"/>
    <property type="project" value="UniProtKB-UniRule"/>
</dbReference>
<evidence type="ECO:0000256" key="6">
    <source>
        <dbReference type="ARBA" id="ARBA00025295"/>
    </source>
</evidence>
<keyword evidence="4 8" id="KW-0067">ATP-binding</keyword>
<comment type="catalytic activity">
    <reaction evidence="7 8">
        <text>L-glutamyl-tRNA(Gln) + L-glutamine + ATP + H2O = L-glutaminyl-tRNA(Gln) + L-glutamate + ADP + phosphate + H(+)</text>
        <dbReference type="Rhea" id="RHEA:17521"/>
        <dbReference type="Rhea" id="RHEA-COMP:9681"/>
        <dbReference type="Rhea" id="RHEA-COMP:9684"/>
        <dbReference type="ChEBI" id="CHEBI:15377"/>
        <dbReference type="ChEBI" id="CHEBI:15378"/>
        <dbReference type="ChEBI" id="CHEBI:29985"/>
        <dbReference type="ChEBI" id="CHEBI:30616"/>
        <dbReference type="ChEBI" id="CHEBI:43474"/>
        <dbReference type="ChEBI" id="CHEBI:58359"/>
        <dbReference type="ChEBI" id="CHEBI:78520"/>
        <dbReference type="ChEBI" id="CHEBI:78521"/>
        <dbReference type="ChEBI" id="CHEBI:456216"/>
        <dbReference type="EC" id="6.3.5.7"/>
    </reaction>
</comment>
<dbReference type="EC" id="6.3.5.7" evidence="8"/>
<comment type="function">
    <text evidence="6 8">Allows the formation of correctly charged Gln-tRNA(Gln) through the transamidation of misacylated Glu-tRNA(Gln) in organisms which lack glutaminyl-tRNA synthetase. The reaction takes place in the presence of glutamine and ATP through an activated gamma-phospho-Glu-tRNA(Gln).</text>
</comment>
<name>A0NJ20_OENOE</name>
<keyword evidence="10" id="KW-0808">Transferase</keyword>
<dbReference type="GO" id="GO:0006412">
    <property type="term" value="P:translation"/>
    <property type="evidence" value="ECO:0007669"/>
    <property type="project" value="UniProtKB-UniRule"/>
</dbReference>
<gene>
    <name evidence="8 10" type="primary">gatA</name>
    <name evidence="10" type="ORF">OENOO_54024</name>
</gene>
<evidence type="ECO:0000256" key="4">
    <source>
        <dbReference type="ARBA" id="ARBA00022840"/>
    </source>
</evidence>
<evidence type="ECO:0000313" key="11">
    <source>
        <dbReference type="Proteomes" id="UP000003346"/>
    </source>
</evidence>
<dbReference type="InterPro" id="IPR020556">
    <property type="entry name" value="Amidase_CS"/>
</dbReference>
<feature type="active site" description="Charge relay system" evidence="8">
    <location>
        <position position="187"/>
    </location>
</feature>
<dbReference type="PROSITE" id="PS00571">
    <property type="entry name" value="AMIDASES"/>
    <property type="match status" value="1"/>
</dbReference>
<evidence type="ECO:0000256" key="3">
    <source>
        <dbReference type="ARBA" id="ARBA00022741"/>
    </source>
</evidence>
<protein>
    <recommendedName>
        <fullName evidence="8">Glutamyl-tRNA(Gln) amidotransferase subunit A</fullName>
        <shortName evidence="8">Glu-ADT subunit A</shortName>
        <ecNumber evidence="8">6.3.5.7</ecNumber>
    </recommendedName>
</protein>
<evidence type="ECO:0000256" key="1">
    <source>
        <dbReference type="ARBA" id="ARBA00008069"/>
    </source>
</evidence>
<keyword evidence="3 8" id="KW-0547">Nucleotide-binding</keyword>
<dbReference type="InterPro" id="IPR000120">
    <property type="entry name" value="Amidase"/>
</dbReference>
<dbReference type="GO" id="GO:0016740">
    <property type="term" value="F:transferase activity"/>
    <property type="evidence" value="ECO:0007669"/>
    <property type="project" value="UniProtKB-KW"/>
</dbReference>
<feature type="domain" description="Amidase" evidence="9">
    <location>
        <begin position="59"/>
        <end position="499"/>
    </location>
</feature>
<dbReference type="AlphaFoldDB" id="A0NJ20"/>
<evidence type="ECO:0000313" key="10">
    <source>
        <dbReference type="EMBL" id="EAV39509.1"/>
    </source>
</evidence>
<accession>A0NJ20</accession>
<dbReference type="SUPFAM" id="SSF75304">
    <property type="entry name" value="Amidase signature (AS) enzymes"/>
    <property type="match status" value="1"/>
</dbReference>
<evidence type="ECO:0000256" key="8">
    <source>
        <dbReference type="HAMAP-Rule" id="MF_00120"/>
    </source>
</evidence>
<proteinExistence type="inferred from homology"/>
<reference evidence="10 11" key="1">
    <citation type="submission" date="2006-11" db="EMBL/GenBank/DDBJ databases">
        <authorList>
            <consortium name="Laboratoire de Microbiologie (Universite Bourgogne)"/>
            <consortium name="GENOME Express"/>
            <consortium name="UMR Oenologie Ampelologie (Universite Bordeaux 2)"/>
            <person name="Guzzo J."/>
        </authorList>
    </citation>
    <scope>NUCLEOTIDE SEQUENCE [LARGE SCALE GENOMIC DNA]</scope>
    <source>
        <strain evidence="10 11">ATCC BAA-1163</strain>
    </source>
</reference>
<dbReference type="GO" id="GO:0030956">
    <property type="term" value="C:glutamyl-tRNA(Gln) amidotransferase complex"/>
    <property type="evidence" value="ECO:0007669"/>
    <property type="project" value="InterPro"/>
</dbReference>
<evidence type="ECO:0000256" key="2">
    <source>
        <dbReference type="ARBA" id="ARBA00022598"/>
    </source>
</evidence>
<keyword evidence="5 8" id="KW-0648">Protein biosynthesis</keyword>
<dbReference type="PANTHER" id="PTHR11895">
    <property type="entry name" value="TRANSAMIDASE"/>
    <property type="match status" value="1"/>
</dbReference>
<dbReference type="HAMAP" id="MF_00120">
    <property type="entry name" value="GatA"/>
    <property type="match status" value="1"/>
</dbReference>
<dbReference type="PANTHER" id="PTHR11895:SF151">
    <property type="entry name" value="GLUTAMYL-TRNA(GLN) AMIDOTRANSFERASE SUBUNIT A"/>
    <property type="match status" value="1"/>
</dbReference>
<dbReference type="HOGENOM" id="CLU_009600_0_3_9"/>
<sequence length="521" mass="56645">MPSSPIKRTNYWLMRLKPRMAKLKFQQLLTRKAKMTDFFNENLTSLHKKLVDKEISATELTKEALNKSKSSQSEINAFITIDDEGALKRAAEIDAVGIDPDNILSGIPFAIKDNIVTKGLKTTAASHILDNFVPVYDATVIEKLNELGIVTIGKTNMDEFAMGGSTETSYFGKTANAWDHTKVPGGSSGGSASSVASGVVPVALGSDTGGSIRQPAAFNGIVGLKPTYGRVSRWGLIAFGSSLDQIGPLTRTVEDNARVLAAISGKDQRDTTTEDQSVPDFTKGIKKGVKDLRIGIPKEYFAKGIDEGVKDVVKKAIAKYESLGAKVDEVSLPHSKYGIAAYYILASSEASSNLERFDGIRYGFSARQDGQTLEDLYVRTRSEGFGDEVKRRIMLGTFALSAGFYDAYFKKAAQVRTLIVNDFAKVFENHDIILGPTTTSPAFDLGSENDDPVKMYMNDLLTIPLNLAGLPGMSINAGFTDGLPVGLQIIGKRFDESTIYKTAYAFEQDSQLFTKHPGVNF</sequence>